<evidence type="ECO:0000313" key="4">
    <source>
        <dbReference type="Proteomes" id="UP000019118"/>
    </source>
</evidence>
<dbReference type="AlphaFoldDB" id="A0AAR5PIR8"/>
<dbReference type="PROSITE" id="PS51421">
    <property type="entry name" value="RAS"/>
    <property type="match status" value="1"/>
</dbReference>
<dbReference type="InterPro" id="IPR027417">
    <property type="entry name" value="P-loop_NTPase"/>
</dbReference>
<keyword evidence="4" id="KW-1185">Reference proteome</keyword>
<evidence type="ECO:0000313" key="3">
    <source>
        <dbReference type="EnsemblMetazoa" id="XP_019760938.1"/>
    </source>
</evidence>
<dbReference type="SMART" id="SM00174">
    <property type="entry name" value="RHO"/>
    <property type="match status" value="1"/>
</dbReference>
<keyword evidence="2" id="KW-0547">Nucleotide-binding</keyword>
<dbReference type="Pfam" id="PF00071">
    <property type="entry name" value="Ras"/>
    <property type="match status" value="1"/>
</dbReference>
<comment type="similarity">
    <text evidence="1">Belongs to the small GTPase superfamily. Rab family.</text>
</comment>
<dbReference type="GO" id="GO:0005525">
    <property type="term" value="F:GTP binding"/>
    <property type="evidence" value="ECO:0007669"/>
    <property type="project" value="InterPro"/>
</dbReference>
<evidence type="ECO:0000256" key="1">
    <source>
        <dbReference type="ARBA" id="ARBA00006270"/>
    </source>
</evidence>
<evidence type="ECO:0000256" key="2">
    <source>
        <dbReference type="ARBA" id="ARBA00022741"/>
    </source>
</evidence>
<dbReference type="SUPFAM" id="SSF52540">
    <property type="entry name" value="P-loop containing nucleoside triphosphate hydrolases"/>
    <property type="match status" value="1"/>
</dbReference>
<dbReference type="FunFam" id="3.40.50.300:FF:001447">
    <property type="entry name" value="Ras-related protein Rab-1B"/>
    <property type="match status" value="1"/>
</dbReference>
<dbReference type="RefSeq" id="XP_019760938.1">
    <property type="nucleotide sequence ID" value="XM_019905379.2"/>
</dbReference>
<dbReference type="Gene3D" id="3.40.50.300">
    <property type="entry name" value="P-loop containing nucleotide triphosphate hydrolases"/>
    <property type="match status" value="1"/>
</dbReference>
<sequence length="241" mass="27584">MSDSEDDCNEKRLNVAVLGEQNVGKTNLIKRFCHDDFSRIYVPTIGADFYIKRVTLSRTKDVIVRIADVSGLEMNGHMVSTYLFKTNIILLVYDITNMESFNSLNVWLKKINEIMNRYTEEENPTIAVMGNKCDLEHKRAMRLHVINQFAQENNLTNFSVSAKTGEKVNSSFIELIAAFFSIVLSDLEKDKEKSIIKAELISRTPQPIKQDSKRVSGKRKQSKLKNVVTKRKLNNQSCTIQ</sequence>
<dbReference type="KEGG" id="dpa:109538236"/>
<dbReference type="Proteomes" id="UP000019118">
    <property type="component" value="Unassembled WGS sequence"/>
</dbReference>
<dbReference type="EnsemblMetazoa" id="XM_019905379.1">
    <property type="protein sequence ID" value="XP_019760938.1"/>
    <property type="gene ID" value="LOC109538236"/>
</dbReference>
<dbReference type="SMART" id="SM00173">
    <property type="entry name" value="RAS"/>
    <property type="match status" value="1"/>
</dbReference>
<accession>A0AAR5PIR8</accession>
<dbReference type="PANTHER" id="PTHR47978">
    <property type="match status" value="1"/>
</dbReference>
<dbReference type="InterPro" id="IPR005225">
    <property type="entry name" value="Small_GTP-bd"/>
</dbReference>
<dbReference type="PRINTS" id="PR00449">
    <property type="entry name" value="RASTRNSFRMNG"/>
</dbReference>
<dbReference type="SMART" id="SM00175">
    <property type="entry name" value="RAB"/>
    <property type="match status" value="1"/>
</dbReference>
<protein>
    <recommendedName>
        <fullName evidence="5">Ras-related protein Rab-28</fullName>
    </recommendedName>
</protein>
<dbReference type="GeneID" id="109538236"/>
<reference evidence="3" key="2">
    <citation type="submission" date="2024-08" db="UniProtKB">
        <authorList>
            <consortium name="EnsemblMetazoa"/>
        </authorList>
    </citation>
    <scope>IDENTIFICATION</scope>
</reference>
<dbReference type="PROSITE" id="PS51419">
    <property type="entry name" value="RAB"/>
    <property type="match status" value="1"/>
</dbReference>
<dbReference type="InterPro" id="IPR001806">
    <property type="entry name" value="Small_GTPase"/>
</dbReference>
<proteinExistence type="inferred from homology"/>
<organism evidence="3 4">
    <name type="scientific">Dendroctonus ponderosae</name>
    <name type="common">Mountain pine beetle</name>
    <dbReference type="NCBI Taxonomy" id="77166"/>
    <lineage>
        <taxon>Eukaryota</taxon>
        <taxon>Metazoa</taxon>
        <taxon>Ecdysozoa</taxon>
        <taxon>Arthropoda</taxon>
        <taxon>Hexapoda</taxon>
        <taxon>Insecta</taxon>
        <taxon>Pterygota</taxon>
        <taxon>Neoptera</taxon>
        <taxon>Endopterygota</taxon>
        <taxon>Coleoptera</taxon>
        <taxon>Polyphaga</taxon>
        <taxon>Cucujiformia</taxon>
        <taxon>Curculionidae</taxon>
        <taxon>Scolytinae</taxon>
        <taxon>Dendroctonus</taxon>
    </lineage>
</organism>
<evidence type="ECO:0008006" key="5">
    <source>
        <dbReference type="Google" id="ProtNLM"/>
    </source>
</evidence>
<dbReference type="GO" id="GO:0003924">
    <property type="term" value="F:GTPase activity"/>
    <property type="evidence" value="ECO:0007669"/>
    <property type="project" value="InterPro"/>
</dbReference>
<reference evidence="4" key="1">
    <citation type="journal article" date="2013" name="Genome Biol.">
        <title>Draft genome of the mountain pine beetle, Dendroctonus ponderosae Hopkins, a major forest pest.</title>
        <authorList>
            <person name="Keeling C.I."/>
            <person name="Yuen M.M."/>
            <person name="Liao N.Y."/>
            <person name="Docking T.R."/>
            <person name="Chan S.K."/>
            <person name="Taylor G.A."/>
            <person name="Palmquist D.L."/>
            <person name="Jackman S.D."/>
            <person name="Nguyen A."/>
            <person name="Li M."/>
            <person name="Henderson H."/>
            <person name="Janes J.K."/>
            <person name="Zhao Y."/>
            <person name="Pandoh P."/>
            <person name="Moore R."/>
            <person name="Sperling F.A."/>
            <person name="Huber D.P."/>
            <person name="Birol I."/>
            <person name="Jones S.J."/>
            <person name="Bohlmann J."/>
        </authorList>
    </citation>
    <scope>NUCLEOTIDE SEQUENCE</scope>
</reference>
<name>A0AAR5PIR8_DENPD</name>
<dbReference type="NCBIfam" id="TIGR00231">
    <property type="entry name" value="small_GTP"/>
    <property type="match status" value="1"/>
</dbReference>